<name>A0ABR9AWY8_9BACL</name>
<evidence type="ECO:0000313" key="2">
    <source>
        <dbReference type="Proteomes" id="UP000634529"/>
    </source>
</evidence>
<dbReference type="Proteomes" id="UP000634529">
    <property type="component" value="Unassembled WGS sequence"/>
</dbReference>
<evidence type="ECO:0008006" key="3">
    <source>
        <dbReference type="Google" id="ProtNLM"/>
    </source>
</evidence>
<proteinExistence type="predicted"/>
<evidence type="ECO:0000313" key="1">
    <source>
        <dbReference type="EMBL" id="MBD8498643.1"/>
    </source>
</evidence>
<reference evidence="1 2" key="1">
    <citation type="submission" date="2020-09" db="EMBL/GenBank/DDBJ databases">
        <title>Paenibacillus sp. CAU 1523 isolated from sand of Haeundae Beach.</title>
        <authorList>
            <person name="Kim W."/>
        </authorList>
    </citation>
    <scope>NUCLEOTIDE SEQUENCE [LARGE SCALE GENOMIC DNA]</scope>
    <source>
        <strain evidence="1 2">CAU 1523</strain>
    </source>
</reference>
<accession>A0ABR9AWY8</accession>
<sequence>MKIKMSLLDNAYDYLHNSLYHYHLATHEDYPDDYKRFWKFSIVSIVQSAELMFKEVLKRENEFLIYENIDKPKNTVSVSTAIHRLKNIVKVDIDDRDEIVIRRAIELRNLITHFELDLDIIELSTIYTVIFEFLHSFHFRFLGEELHEYIHQEYWEEEGCLIEQFRSEFILYNGINVRKNYPIQIAESQLFPFFKIEGIEHKRVKYGKEPRFTGFNQICPGCAVKQGYYHVFYCDDEICPKCGGQAITCSCEVYKAFYEDDE</sequence>
<dbReference type="EMBL" id="JACYTN010000005">
    <property type="protein sequence ID" value="MBD8498643.1"/>
    <property type="molecule type" value="Genomic_DNA"/>
</dbReference>
<organism evidence="1 2">
    <name type="scientific">Paenibacillus arenosi</name>
    <dbReference type="NCBI Taxonomy" id="2774142"/>
    <lineage>
        <taxon>Bacteria</taxon>
        <taxon>Bacillati</taxon>
        <taxon>Bacillota</taxon>
        <taxon>Bacilli</taxon>
        <taxon>Bacillales</taxon>
        <taxon>Paenibacillaceae</taxon>
        <taxon>Paenibacillus</taxon>
    </lineage>
</organism>
<dbReference type="RefSeq" id="WP_192025018.1">
    <property type="nucleotide sequence ID" value="NZ_JACYTN010000005.1"/>
</dbReference>
<comment type="caution">
    <text evidence="1">The sequence shown here is derived from an EMBL/GenBank/DDBJ whole genome shotgun (WGS) entry which is preliminary data.</text>
</comment>
<gene>
    <name evidence="1" type="ORF">IFO66_10060</name>
</gene>
<keyword evidence="2" id="KW-1185">Reference proteome</keyword>
<protein>
    <recommendedName>
        <fullName evidence="3">DUF4145 domain-containing protein</fullName>
    </recommendedName>
</protein>